<dbReference type="AlphaFoldDB" id="A0AAQ3QRF9"/>
<keyword evidence="1" id="KW-0479">Metal-binding</keyword>
<feature type="domain" description="Arf-GAP" evidence="6">
    <location>
        <begin position="11"/>
        <end position="136"/>
    </location>
</feature>
<dbReference type="EMBL" id="CP136898">
    <property type="protein sequence ID" value="WOL18691.1"/>
    <property type="molecule type" value="Genomic_DNA"/>
</dbReference>
<dbReference type="SMART" id="SM00105">
    <property type="entry name" value="ArfGap"/>
    <property type="match status" value="1"/>
</dbReference>
<keyword evidence="2 4" id="KW-0863">Zinc-finger</keyword>
<dbReference type="PROSITE" id="PS50115">
    <property type="entry name" value="ARFGAP"/>
    <property type="match status" value="1"/>
</dbReference>
<feature type="compositionally biased region" description="Polar residues" evidence="5">
    <location>
        <begin position="230"/>
        <end position="254"/>
    </location>
</feature>
<accession>A0AAQ3QRF9</accession>
<feature type="region of interest" description="Disordered" evidence="5">
    <location>
        <begin position="122"/>
        <end position="157"/>
    </location>
</feature>
<gene>
    <name evidence="7" type="ORF">Cni_G27488</name>
</gene>
<dbReference type="InterPro" id="IPR038508">
    <property type="entry name" value="ArfGAP_dom_sf"/>
</dbReference>
<evidence type="ECO:0000256" key="2">
    <source>
        <dbReference type="ARBA" id="ARBA00022771"/>
    </source>
</evidence>
<dbReference type="InterPro" id="IPR037278">
    <property type="entry name" value="ARFGAP/RecO"/>
</dbReference>
<evidence type="ECO:0000259" key="6">
    <source>
        <dbReference type="PROSITE" id="PS50115"/>
    </source>
</evidence>
<dbReference type="InterPro" id="IPR044820">
    <property type="entry name" value="AGD14-like"/>
</dbReference>
<reference evidence="7 8" key="1">
    <citation type="submission" date="2023-10" db="EMBL/GenBank/DDBJ databases">
        <title>Chromosome-scale genome assembly provides insights into flower coloration mechanisms of Canna indica.</title>
        <authorList>
            <person name="Li C."/>
        </authorList>
    </citation>
    <scope>NUCLEOTIDE SEQUENCE [LARGE SCALE GENOMIC DNA]</scope>
    <source>
        <tissue evidence="7">Flower</tissue>
    </source>
</reference>
<evidence type="ECO:0000313" key="8">
    <source>
        <dbReference type="Proteomes" id="UP001327560"/>
    </source>
</evidence>
<feature type="region of interest" description="Disordered" evidence="5">
    <location>
        <begin position="230"/>
        <end position="268"/>
    </location>
</feature>
<dbReference type="FunFam" id="1.10.220.150:FF:000005">
    <property type="entry name" value="Arf-GAP domain and FG repeat-containing protein 1"/>
    <property type="match status" value="1"/>
</dbReference>
<name>A0AAQ3QRF9_9LILI</name>
<keyword evidence="3" id="KW-0862">Zinc</keyword>
<keyword evidence="8" id="KW-1185">Reference proteome</keyword>
<evidence type="ECO:0000256" key="5">
    <source>
        <dbReference type="SAM" id="MobiDB-lite"/>
    </source>
</evidence>
<dbReference type="GO" id="GO:0008270">
    <property type="term" value="F:zinc ion binding"/>
    <property type="evidence" value="ECO:0007669"/>
    <property type="project" value="UniProtKB-KW"/>
</dbReference>
<feature type="region of interest" description="Disordered" evidence="5">
    <location>
        <begin position="540"/>
        <end position="560"/>
    </location>
</feature>
<feature type="compositionally biased region" description="Polar residues" evidence="5">
    <location>
        <begin position="320"/>
        <end position="334"/>
    </location>
</feature>
<sequence length="655" mass="71573">MSSKRLEEKNEKIIRGLMKLPPNRKCINCNSMGPQYVCTNFWTFVCTACSGIHREFTHRVKSVSMAKFTTQEVEALQKGGNQLAREIFLKDWDMQRMRFPDSSNADKIREFIKDVYVNKKYTGGKHSGKPPRDTESFKNDEIEQRRASSYHSFSQSPPYEYQYEDRRYGKQFGMLNRKAGSDRGPYNVKMNSFICSPGRLHMQTYEDKFANESSGSRLSDFSVSSASDTFRYDGQSQNSQDTGCCSPSLNQGRDITTEDTRPQTLNRLAEANVKKDLDEVPCRKRTLSAGSFGSLDSSSISHRSFGSAGAGDVALEPAHSSGSQQANTSPSSASVYPGNKDLNSSFVQDPMASSPTIDLFANFSNQASCTSQFELKADSNSVSHISLNSMGVRDVALGSVNLSGSQQAMTSTFSSASIHTMNNDPFASTVQQLNTSSPSIDLFANFNNQLSSTISIEHKPATDPIPENEEWATFDLSHNMGFDSASNPRISAPDLSGNGVANSNVEELARHNPDWAPVQNPVALGPGASPMMPAQWHLGPQEHTGSAEQKSLQGGVSKAHKSTNPFDIPYDAHLEPMNTFLDMSSLESALPSAQLTNDYHAGVAQPWYSQNAAVAYVSPLPEGRLQYTPAQGPSTYFPNFPPQGPGASVGGNPFA</sequence>
<proteinExistence type="predicted"/>
<organism evidence="7 8">
    <name type="scientific">Canna indica</name>
    <name type="common">Indian-shot</name>
    <dbReference type="NCBI Taxonomy" id="4628"/>
    <lineage>
        <taxon>Eukaryota</taxon>
        <taxon>Viridiplantae</taxon>
        <taxon>Streptophyta</taxon>
        <taxon>Embryophyta</taxon>
        <taxon>Tracheophyta</taxon>
        <taxon>Spermatophyta</taxon>
        <taxon>Magnoliopsida</taxon>
        <taxon>Liliopsida</taxon>
        <taxon>Zingiberales</taxon>
        <taxon>Cannaceae</taxon>
        <taxon>Canna</taxon>
    </lineage>
</organism>
<dbReference type="Gene3D" id="1.10.220.150">
    <property type="entry name" value="Arf GTPase activating protein"/>
    <property type="match status" value="1"/>
</dbReference>
<dbReference type="PANTHER" id="PTHR46085:SF4">
    <property type="entry name" value="ADP-RIBOSYLATION FACTOR GTPASE-ACTIVATING PROTEIN AGD14-RELATED"/>
    <property type="match status" value="1"/>
</dbReference>
<dbReference type="CDD" id="cd08838">
    <property type="entry name" value="ArfGap_AGFG"/>
    <property type="match status" value="1"/>
</dbReference>
<dbReference type="PRINTS" id="PR00405">
    <property type="entry name" value="REVINTRACTNG"/>
</dbReference>
<dbReference type="InterPro" id="IPR001164">
    <property type="entry name" value="ArfGAP_dom"/>
</dbReference>
<evidence type="ECO:0000313" key="7">
    <source>
        <dbReference type="EMBL" id="WOL18691.1"/>
    </source>
</evidence>
<feature type="compositionally biased region" description="Polar residues" evidence="5">
    <location>
        <begin position="543"/>
        <end position="554"/>
    </location>
</feature>
<feature type="compositionally biased region" description="Polar residues" evidence="5">
    <location>
        <begin position="147"/>
        <end position="157"/>
    </location>
</feature>
<feature type="region of interest" description="Disordered" evidence="5">
    <location>
        <begin position="306"/>
        <end position="341"/>
    </location>
</feature>
<evidence type="ECO:0000256" key="3">
    <source>
        <dbReference type="ARBA" id="ARBA00022833"/>
    </source>
</evidence>
<dbReference type="PANTHER" id="PTHR46085">
    <property type="entry name" value="ARFGAP/RECO-RELATED"/>
    <property type="match status" value="1"/>
</dbReference>
<dbReference type="Proteomes" id="UP001327560">
    <property type="component" value="Chromosome 9"/>
</dbReference>
<protein>
    <recommendedName>
        <fullName evidence="6">Arf-GAP domain-containing protein</fullName>
    </recommendedName>
</protein>
<evidence type="ECO:0000256" key="1">
    <source>
        <dbReference type="ARBA" id="ARBA00022723"/>
    </source>
</evidence>
<dbReference type="Pfam" id="PF01412">
    <property type="entry name" value="ArfGap"/>
    <property type="match status" value="1"/>
</dbReference>
<feature type="compositionally biased region" description="Basic and acidic residues" evidence="5">
    <location>
        <begin position="130"/>
        <end position="146"/>
    </location>
</feature>
<evidence type="ECO:0000256" key="4">
    <source>
        <dbReference type="PROSITE-ProRule" id="PRU00288"/>
    </source>
</evidence>
<dbReference type="GO" id="GO:0005096">
    <property type="term" value="F:GTPase activator activity"/>
    <property type="evidence" value="ECO:0007669"/>
    <property type="project" value="InterPro"/>
</dbReference>
<dbReference type="SUPFAM" id="SSF57863">
    <property type="entry name" value="ArfGap/RecO-like zinc finger"/>
    <property type="match status" value="1"/>
</dbReference>